<dbReference type="GO" id="GO:0004668">
    <property type="term" value="F:protein-arginine deiminase activity"/>
    <property type="evidence" value="ECO:0007669"/>
    <property type="project" value="InterPro"/>
</dbReference>
<proteinExistence type="predicted"/>
<evidence type="ECO:0000313" key="2">
    <source>
        <dbReference type="EMBL" id="QOY89717.1"/>
    </source>
</evidence>
<dbReference type="InterPro" id="IPR007466">
    <property type="entry name" value="Peptidyl-Arg-deiminase_porph"/>
</dbReference>
<dbReference type="PANTHER" id="PTHR31377:SF0">
    <property type="entry name" value="AGMATINE DEIMINASE-RELATED"/>
    <property type="match status" value="1"/>
</dbReference>
<dbReference type="KEGG" id="pfer:IRI77_07125"/>
<dbReference type="GO" id="GO:0047632">
    <property type="term" value="F:agmatine deiminase activity"/>
    <property type="evidence" value="ECO:0007669"/>
    <property type="project" value="TreeGrafter"/>
</dbReference>
<sequence>MPPEWAQHEATWLGWPHETTDWPGKFTPIPFLYGEIVRILSRREEVRILVPAAQQKRARAVLEKCGAWNGNVRLITAETNRSWTRDYCPLYVKTNTGEKVATKWRFNGWAKYPNWKNDDAAGEKAAKVSKTTLVKPEWNGRRVVLEGGSIDVNGSGLMLTTEECLLSDIQSRNPGLEREQLEALFEGYLGVEKVLWLNRGISGDDTHGHVDDLARFTDERTIAIVVEEDREEANYEPLAENVRLLRRMKRLDGRAPRVVELPMPRPVSYNGQRLPASYANFYIANGVVLVPVFHDSNDRIALNILARLFPTRDVIGLYSVDLVLGLGTIHCGTMQEPA</sequence>
<accession>A0A7S7NTU7</accession>
<dbReference type="Proteomes" id="UP000593892">
    <property type="component" value="Chromosome"/>
</dbReference>
<dbReference type="EMBL" id="CP063849">
    <property type="protein sequence ID" value="QOY89717.1"/>
    <property type="molecule type" value="Genomic_DNA"/>
</dbReference>
<reference evidence="2 3" key="1">
    <citation type="submission" date="2020-10" db="EMBL/GenBank/DDBJ databases">
        <title>Complete genome sequence of Paludibaculum fermentans P105T, a facultatively anaerobic acidobacterium capable of dissimilatory Fe(III) reduction.</title>
        <authorList>
            <person name="Dedysh S.N."/>
            <person name="Beletsky A.V."/>
            <person name="Kulichevskaya I.S."/>
            <person name="Mardanov A.V."/>
            <person name="Ravin N.V."/>
        </authorList>
    </citation>
    <scope>NUCLEOTIDE SEQUENCE [LARGE SCALE GENOMIC DNA]</scope>
    <source>
        <strain evidence="2 3">P105</strain>
    </source>
</reference>
<dbReference type="AlphaFoldDB" id="A0A7S7NTU7"/>
<dbReference type="Pfam" id="PF04371">
    <property type="entry name" value="PAD_porph"/>
    <property type="match status" value="1"/>
</dbReference>
<dbReference type="RefSeq" id="WP_194451379.1">
    <property type="nucleotide sequence ID" value="NZ_CP063849.1"/>
</dbReference>
<name>A0A7S7NTU7_PALFE</name>
<evidence type="ECO:0000313" key="3">
    <source>
        <dbReference type="Proteomes" id="UP000593892"/>
    </source>
</evidence>
<dbReference type="Gene3D" id="3.75.10.10">
    <property type="entry name" value="L-arginine/glycine Amidinotransferase, Chain A"/>
    <property type="match status" value="1"/>
</dbReference>
<evidence type="ECO:0000256" key="1">
    <source>
        <dbReference type="ARBA" id="ARBA00022801"/>
    </source>
</evidence>
<keyword evidence="3" id="KW-1185">Reference proteome</keyword>
<organism evidence="2 3">
    <name type="scientific">Paludibaculum fermentans</name>
    <dbReference type="NCBI Taxonomy" id="1473598"/>
    <lineage>
        <taxon>Bacteria</taxon>
        <taxon>Pseudomonadati</taxon>
        <taxon>Acidobacteriota</taxon>
        <taxon>Terriglobia</taxon>
        <taxon>Bryobacterales</taxon>
        <taxon>Bryobacteraceae</taxon>
        <taxon>Paludibaculum</taxon>
    </lineage>
</organism>
<keyword evidence="1" id="KW-0378">Hydrolase</keyword>
<dbReference type="GO" id="GO:0009446">
    <property type="term" value="P:putrescine biosynthetic process"/>
    <property type="evidence" value="ECO:0007669"/>
    <property type="project" value="InterPro"/>
</dbReference>
<gene>
    <name evidence="2" type="ORF">IRI77_07125</name>
</gene>
<dbReference type="PANTHER" id="PTHR31377">
    <property type="entry name" value="AGMATINE DEIMINASE-RELATED"/>
    <property type="match status" value="1"/>
</dbReference>
<protein>
    <submittedName>
        <fullName evidence="2">Agmatine deiminase family protein</fullName>
    </submittedName>
</protein>
<dbReference type="SUPFAM" id="SSF55909">
    <property type="entry name" value="Pentein"/>
    <property type="match status" value="1"/>
</dbReference>